<accession>A0A1I3N500</accession>
<dbReference type="Gene3D" id="3.90.1140.10">
    <property type="entry name" value="Cyclic phosphodiesterase"/>
    <property type="match status" value="1"/>
</dbReference>
<dbReference type="RefSeq" id="WP_091013648.1">
    <property type="nucleotide sequence ID" value="NZ_CP041745.1"/>
</dbReference>
<keyword evidence="2" id="KW-0436">Ligase</keyword>
<keyword evidence="1" id="KW-0378">Hydrolase</keyword>
<keyword evidence="3" id="KW-1185">Reference proteome</keyword>
<evidence type="ECO:0000313" key="3">
    <source>
        <dbReference type="Proteomes" id="UP000199548"/>
    </source>
</evidence>
<dbReference type="Pfam" id="PF13563">
    <property type="entry name" value="2_5_RNA_ligase2"/>
    <property type="match status" value="1"/>
</dbReference>
<organism evidence="2 3">
    <name type="scientific">Paraburkholderia megapolitana</name>
    <dbReference type="NCBI Taxonomy" id="420953"/>
    <lineage>
        <taxon>Bacteria</taxon>
        <taxon>Pseudomonadati</taxon>
        <taxon>Pseudomonadota</taxon>
        <taxon>Betaproteobacteria</taxon>
        <taxon>Burkholderiales</taxon>
        <taxon>Burkholderiaceae</taxon>
        <taxon>Paraburkholderia</taxon>
    </lineage>
</organism>
<dbReference type="GO" id="GO:0008664">
    <property type="term" value="F:RNA 2',3'-cyclic 3'-phosphodiesterase activity"/>
    <property type="evidence" value="ECO:0007669"/>
    <property type="project" value="InterPro"/>
</dbReference>
<dbReference type="STRING" id="420953.SAMN05192543_105241"/>
<dbReference type="Proteomes" id="UP000199548">
    <property type="component" value="Unassembled WGS sequence"/>
</dbReference>
<dbReference type="InterPro" id="IPR004175">
    <property type="entry name" value="RNA_CPDase"/>
</dbReference>
<dbReference type="InterPro" id="IPR009097">
    <property type="entry name" value="Cyclic_Pdiesterase"/>
</dbReference>
<dbReference type="SUPFAM" id="SSF55144">
    <property type="entry name" value="LigT-like"/>
    <property type="match status" value="1"/>
</dbReference>
<dbReference type="OrthoDB" id="7061261at2"/>
<evidence type="ECO:0000256" key="1">
    <source>
        <dbReference type="ARBA" id="ARBA00022801"/>
    </source>
</evidence>
<evidence type="ECO:0000313" key="2">
    <source>
        <dbReference type="EMBL" id="SFJ04267.1"/>
    </source>
</evidence>
<dbReference type="AlphaFoldDB" id="A0A1I3N500"/>
<name>A0A1I3N500_9BURK</name>
<dbReference type="GO" id="GO:0004113">
    <property type="term" value="F:2',3'-cyclic-nucleotide 3'-phosphodiesterase activity"/>
    <property type="evidence" value="ECO:0007669"/>
    <property type="project" value="InterPro"/>
</dbReference>
<dbReference type="PANTHER" id="PTHR35561:SF1">
    <property type="entry name" value="RNA 2',3'-CYCLIC PHOSPHODIESTERASE"/>
    <property type="match status" value="1"/>
</dbReference>
<sequence>MATQLLLDGFENLPGPTDRLFFAIRPDDEATAHIERLVARLRIASGLTNKPIARERLHITLFWLGDHFGLPQKIVDLLHLAAAQVGTGAAPFDVELDRVEYFGRRADNKPLVLRAAPGAPGIAALGAFRESLGAAIGFSEAKRRTASFTPHVTLLYDTPPVARQIVHRIGWPVREFFLVHSLLGQSRHEVLGRWTLGGELPVR</sequence>
<protein>
    <submittedName>
        <fullName evidence="2">2'-5' RNA ligase</fullName>
    </submittedName>
</protein>
<reference evidence="2 3" key="1">
    <citation type="submission" date="2016-10" db="EMBL/GenBank/DDBJ databases">
        <authorList>
            <person name="de Groot N.N."/>
        </authorList>
    </citation>
    <scope>NUCLEOTIDE SEQUENCE [LARGE SCALE GENOMIC DNA]</scope>
    <source>
        <strain evidence="2 3">LMG 23650</strain>
    </source>
</reference>
<dbReference type="PANTHER" id="PTHR35561">
    <property type="entry name" value="RNA 2',3'-CYCLIC PHOSPHODIESTERASE"/>
    <property type="match status" value="1"/>
</dbReference>
<proteinExistence type="predicted"/>
<dbReference type="EMBL" id="FOQU01000005">
    <property type="protein sequence ID" value="SFJ04267.1"/>
    <property type="molecule type" value="Genomic_DNA"/>
</dbReference>
<gene>
    <name evidence="2" type="ORF">SAMN05192543_105241</name>
</gene>
<dbReference type="GO" id="GO:0016874">
    <property type="term" value="F:ligase activity"/>
    <property type="evidence" value="ECO:0007669"/>
    <property type="project" value="UniProtKB-KW"/>
</dbReference>